<name>A0AAV6S0J4_SOLSE</name>
<proteinExistence type="inferred from homology"/>
<protein>
    <submittedName>
        <fullName evidence="8">Uncharacterized protein</fullName>
    </submittedName>
</protein>
<reference evidence="8 9" key="1">
    <citation type="journal article" date="2021" name="Sci. Rep.">
        <title>Chromosome anchoring in Senegalese sole (Solea senegalensis) reveals sex-associated markers and genome rearrangements in flatfish.</title>
        <authorList>
            <person name="Guerrero-Cozar I."/>
            <person name="Gomez-Garrido J."/>
            <person name="Berbel C."/>
            <person name="Martinez-Blanch J.F."/>
            <person name="Alioto T."/>
            <person name="Claros M.G."/>
            <person name="Gagnaire P.A."/>
            <person name="Manchado M."/>
        </authorList>
    </citation>
    <scope>NUCLEOTIDE SEQUENCE [LARGE SCALE GENOMIC DNA]</scope>
    <source>
        <strain evidence="8">Sse05_10M</strain>
    </source>
</reference>
<dbReference type="GO" id="GO:0097193">
    <property type="term" value="P:intrinsic apoptotic signaling pathway"/>
    <property type="evidence" value="ECO:0007669"/>
    <property type="project" value="InterPro"/>
</dbReference>
<feature type="region of interest" description="Disordered" evidence="7">
    <location>
        <begin position="35"/>
        <end position="67"/>
    </location>
</feature>
<keyword evidence="5" id="KW-0496">Mitochondrion</keyword>
<dbReference type="PANTHER" id="PTHR31107">
    <property type="entry name" value="APOPTOGENIC PROTEIN 1, MITOCHONDRIAL"/>
    <property type="match status" value="1"/>
</dbReference>
<evidence type="ECO:0000256" key="4">
    <source>
        <dbReference type="ARBA" id="ARBA00022946"/>
    </source>
</evidence>
<keyword evidence="4" id="KW-0809">Transit peptide</keyword>
<dbReference type="Proteomes" id="UP000693946">
    <property type="component" value="Linkage Group LG16"/>
</dbReference>
<evidence type="ECO:0000256" key="2">
    <source>
        <dbReference type="ARBA" id="ARBA00005453"/>
    </source>
</evidence>
<evidence type="ECO:0000313" key="9">
    <source>
        <dbReference type="Proteomes" id="UP000693946"/>
    </source>
</evidence>
<evidence type="ECO:0000256" key="6">
    <source>
        <dbReference type="ARBA" id="ARBA00023136"/>
    </source>
</evidence>
<comment type="similarity">
    <text evidence="2">Belongs to the COA8 family.</text>
</comment>
<evidence type="ECO:0000313" key="8">
    <source>
        <dbReference type="EMBL" id="KAG7510045.1"/>
    </source>
</evidence>
<keyword evidence="9" id="KW-1185">Reference proteome</keyword>
<keyword evidence="6" id="KW-0472">Membrane</keyword>
<dbReference type="GO" id="GO:0005743">
    <property type="term" value="C:mitochondrial inner membrane"/>
    <property type="evidence" value="ECO:0007669"/>
    <property type="project" value="UniProtKB-SubCell"/>
</dbReference>
<dbReference type="AlphaFoldDB" id="A0AAV6S0J4"/>
<gene>
    <name evidence="8" type="ORF">JOB18_011843</name>
</gene>
<feature type="compositionally biased region" description="Polar residues" evidence="7">
    <location>
        <begin position="44"/>
        <end position="54"/>
    </location>
</feature>
<dbReference type="InterPro" id="IPR018796">
    <property type="entry name" value="COA8"/>
</dbReference>
<evidence type="ECO:0000256" key="7">
    <source>
        <dbReference type="SAM" id="MobiDB-lite"/>
    </source>
</evidence>
<sequence length="234" mass="27495">MDVRMSSVVMKSLTTWRNLRANVSSAVKCRLCSSSSCGQSKQQDTTNNKWSNSRPAADSTHDWIGPPNPLSNLRPIVYHVPENESPLQRRLRTLRQETEDWNHQFWTKQNFTFNKEKHAFITSQLKEKGLGVRDENGRRRSLDSEEMAKFYKNFLDENRTRHANYNREWYRRNFTITLLMARVTLRNMWTNVRLKKTSSPSSSSSSNHSFLFHPDRGDVIISQLREEGREGRTR</sequence>
<comment type="subcellular location">
    <subcellularLocation>
        <location evidence="1">Mitochondrion inner membrane</location>
        <topology evidence="1">Peripheral membrane protein</topology>
        <orientation evidence="1">Matrix side</orientation>
    </subcellularLocation>
</comment>
<evidence type="ECO:0000256" key="1">
    <source>
        <dbReference type="ARBA" id="ARBA00004443"/>
    </source>
</evidence>
<dbReference type="EMBL" id="JAGKHQ010000008">
    <property type="protein sequence ID" value="KAG7510045.1"/>
    <property type="molecule type" value="Genomic_DNA"/>
</dbReference>
<organism evidence="8 9">
    <name type="scientific">Solea senegalensis</name>
    <name type="common">Senegalese sole</name>
    <dbReference type="NCBI Taxonomy" id="28829"/>
    <lineage>
        <taxon>Eukaryota</taxon>
        <taxon>Metazoa</taxon>
        <taxon>Chordata</taxon>
        <taxon>Craniata</taxon>
        <taxon>Vertebrata</taxon>
        <taxon>Euteleostomi</taxon>
        <taxon>Actinopterygii</taxon>
        <taxon>Neopterygii</taxon>
        <taxon>Teleostei</taxon>
        <taxon>Neoteleostei</taxon>
        <taxon>Acanthomorphata</taxon>
        <taxon>Carangaria</taxon>
        <taxon>Pleuronectiformes</taxon>
        <taxon>Pleuronectoidei</taxon>
        <taxon>Soleidae</taxon>
        <taxon>Solea</taxon>
    </lineage>
</organism>
<evidence type="ECO:0000256" key="5">
    <source>
        <dbReference type="ARBA" id="ARBA00023128"/>
    </source>
</evidence>
<accession>A0AAV6S0J4</accession>
<dbReference type="PANTHER" id="PTHR31107:SF2">
    <property type="entry name" value="CYTOCHROME C OXIDASE ASSEMBLY FACTOR 8"/>
    <property type="match status" value="1"/>
</dbReference>
<dbReference type="Pfam" id="PF10231">
    <property type="entry name" value="COA8"/>
    <property type="match status" value="1"/>
</dbReference>
<keyword evidence="3" id="KW-0999">Mitochondrion inner membrane</keyword>
<comment type="caution">
    <text evidence="8">The sequence shown here is derived from an EMBL/GenBank/DDBJ whole genome shotgun (WGS) entry which is preliminary data.</text>
</comment>
<evidence type="ECO:0000256" key="3">
    <source>
        <dbReference type="ARBA" id="ARBA00022792"/>
    </source>
</evidence>